<dbReference type="InterPro" id="IPR016186">
    <property type="entry name" value="C-type_lectin-like/link_sf"/>
</dbReference>
<evidence type="ECO:0000313" key="4">
    <source>
        <dbReference type="Proteomes" id="UP000549394"/>
    </source>
</evidence>
<dbReference type="SUPFAM" id="SSF56436">
    <property type="entry name" value="C-type lectin-like"/>
    <property type="match status" value="1"/>
</dbReference>
<evidence type="ECO:0000256" key="1">
    <source>
        <dbReference type="SAM" id="MobiDB-lite"/>
    </source>
</evidence>
<protein>
    <submittedName>
        <fullName evidence="3">DgyrCDS12761</fullName>
    </submittedName>
</protein>
<feature type="transmembrane region" description="Helical" evidence="2">
    <location>
        <begin position="215"/>
        <end position="237"/>
    </location>
</feature>
<keyword evidence="2" id="KW-0812">Transmembrane</keyword>
<name>A0A7I8W7G7_9ANNE</name>
<dbReference type="InterPro" id="IPR016187">
    <property type="entry name" value="CTDL_fold"/>
</dbReference>
<sequence length="262" mass="29785">MIGLSKEPSWESGKKSPIQVSNNRSLSCGVLLKNGQFLLDDCSKNITILCEKETTNTDDCLNIDKLSSDDYFETNWLNGREKCRSIKGTMIEILTEKNKDIIQDYMKKNSLSSIWIGYTNIEWTYINTSLPFESNSSICVSYNLNDKVYNINANTANNICQNDSISDKGIPKVIFNDKINICSPETSTPKPNNDKSKNNDNDDDRVDIPSVFPTLSYVLLGVLFLFFFLVPFILLSLTVKEKDINQDYQLNTTSRSNKYQIN</sequence>
<comment type="caution">
    <text evidence="3">The sequence shown here is derived from an EMBL/GenBank/DDBJ whole genome shotgun (WGS) entry which is preliminary data.</text>
</comment>
<dbReference type="AlphaFoldDB" id="A0A7I8W7G7"/>
<dbReference type="Proteomes" id="UP000549394">
    <property type="component" value="Unassembled WGS sequence"/>
</dbReference>
<dbReference type="Gene3D" id="3.10.100.10">
    <property type="entry name" value="Mannose-Binding Protein A, subunit A"/>
    <property type="match status" value="1"/>
</dbReference>
<evidence type="ECO:0000313" key="3">
    <source>
        <dbReference type="EMBL" id="CAD5124480.1"/>
    </source>
</evidence>
<dbReference type="EMBL" id="CAJFCJ010000021">
    <property type="protein sequence ID" value="CAD5124480.1"/>
    <property type="molecule type" value="Genomic_DNA"/>
</dbReference>
<dbReference type="CDD" id="cd00037">
    <property type="entry name" value="CLECT"/>
    <property type="match status" value="1"/>
</dbReference>
<evidence type="ECO:0000256" key="2">
    <source>
        <dbReference type="SAM" id="Phobius"/>
    </source>
</evidence>
<gene>
    <name evidence="3" type="ORF">DGYR_LOCUS12016</name>
</gene>
<keyword evidence="4" id="KW-1185">Reference proteome</keyword>
<reference evidence="3 4" key="1">
    <citation type="submission" date="2020-08" db="EMBL/GenBank/DDBJ databases">
        <authorList>
            <person name="Hejnol A."/>
        </authorList>
    </citation>
    <scope>NUCLEOTIDE SEQUENCE [LARGE SCALE GENOMIC DNA]</scope>
</reference>
<keyword evidence="2" id="KW-0472">Membrane</keyword>
<organism evidence="3 4">
    <name type="scientific">Dimorphilus gyrociliatus</name>
    <dbReference type="NCBI Taxonomy" id="2664684"/>
    <lineage>
        <taxon>Eukaryota</taxon>
        <taxon>Metazoa</taxon>
        <taxon>Spiralia</taxon>
        <taxon>Lophotrochozoa</taxon>
        <taxon>Annelida</taxon>
        <taxon>Polychaeta</taxon>
        <taxon>Polychaeta incertae sedis</taxon>
        <taxon>Dinophilidae</taxon>
        <taxon>Dimorphilus</taxon>
    </lineage>
</organism>
<keyword evidence="2" id="KW-1133">Transmembrane helix</keyword>
<proteinExistence type="predicted"/>
<feature type="region of interest" description="Disordered" evidence="1">
    <location>
        <begin position="184"/>
        <end position="203"/>
    </location>
</feature>
<accession>A0A7I8W7G7</accession>